<keyword evidence="2" id="KW-0067">ATP-binding</keyword>
<dbReference type="PANTHER" id="PTHR33540:SF1">
    <property type="entry name" value="N-ACETYLMURAMATE_N-ACETYLGLUCOSAMINE KINASE"/>
    <property type="match status" value="1"/>
</dbReference>
<dbReference type="InterPro" id="IPR002575">
    <property type="entry name" value="Aminoglycoside_PTrfase"/>
</dbReference>
<proteinExistence type="predicted"/>
<dbReference type="Gene3D" id="3.30.200.20">
    <property type="entry name" value="Phosphorylase Kinase, domain 1"/>
    <property type="match status" value="1"/>
</dbReference>
<organism evidence="4 5">
    <name type="scientific">Undibacterium jejuense</name>
    <dbReference type="NCBI Taxonomy" id="1344949"/>
    <lineage>
        <taxon>Bacteria</taxon>
        <taxon>Pseudomonadati</taxon>
        <taxon>Pseudomonadota</taxon>
        <taxon>Betaproteobacteria</taxon>
        <taxon>Burkholderiales</taxon>
        <taxon>Oxalobacteraceae</taxon>
        <taxon>Undibacterium</taxon>
    </lineage>
</organism>
<dbReference type="Proteomes" id="UP000634011">
    <property type="component" value="Unassembled WGS sequence"/>
</dbReference>
<dbReference type="AlphaFoldDB" id="A0A923HEQ0"/>
<evidence type="ECO:0000259" key="3">
    <source>
        <dbReference type="Pfam" id="PF01636"/>
    </source>
</evidence>
<sequence>MPSTDNTPANSAVSEIKEQRRAALKEWLGGLSDHALQLDSLRPASADASFRQFYRIDTNDGRSLIAMDAPPVTENSAAFIKMANLLKSINLTVPEVLEQNLEAGFLLVTDLGLHTYAHVLNHDTAHKLYLDAIDALVLMQAQSQPDVLPEYDRAFLLRELNIFTEWYVNKNLGVTLNEKQTATLDKVFDHLLASALAQPQVYVHRDFHSRNLMWMDKGNPGIVDFQDAVYGPITYDLVSLLRDAYVQWDEEMVLDWAIRYWEKAKRAGLPVAPDIDSFYRDFEWMGLQRHLKMLGIFTRLSHRDGKDNFLADIPTVMEYVRKTCHRYKELVPLLRLLDELENTAPQVGYTF</sequence>
<evidence type="ECO:0000313" key="4">
    <source>
        <dbReference type="EMBL" id="MBC3861018.1"/>
    </source>
</evidence>
<dbReference type="RefSeq" id="WP_186910966.1">
    <property type="nucleotide sequence ID" value="NZ_JACOFV010000002.1"/>
</dbReference>
<evidence type="ECO:0000256" key="1">
    <source>
        <dbReference type="ARBA" id="ARBA00022741"/>
    </source>
</evidence>
<gene>
    <name evidence="4" type="ORF">H8K32_02810</name>
</gene>
<name>A0A923HEQ0_9BURK</name>
<dbReference type="Gene3D" id="3.90.1200.10">
    <property type="match status" value="1"/>
</dbReference>
<evidence type="ECO:0000313" key="5">
    <source>
        <dbReference type="Proteomes" id="UP000634011"/>
    </source>
</evidence>
<dbReference type="GO" id="GO:0005524">
    <property type="term" value="F:ATP binding"/>
    <property type="evidence" value="ECO:0007669"/>
    <property type="project" value="UniProtKB-KW"/>
</dbReference>
<dbReference type="InterPro" id="IPR011009">
    <property type="entry name" value="Kinase-like_dom_sf"/>
</dbReference>
<keyword evidence="5" id="KW-1185">Reference proteome</keyword>
<keyword evidence="1" id="KW-0547">Nucleotide-binding</keyword>
<dbReference type="EMBL" id="JACOFV010000002">
    <property type="protein sequence ID" value="MBC3861018.1"/>
    <property type="molecule type" value="Genomic_DNA"/>
</dbReference>
<protein>
    <submittedName>
        <fullName evidence="4">Phosphotransferase</fullName>
    </submittedName>
</protein>
<dbReference type="PANTHER" id="PTHR33540">
    <property type="entry name" value="TRNA THREONYLCARBAMOYLADENOSINE BIOSYNTHESIS PROTEIN TSAE"/>
    <property type="match status" value="1"/>
</dbReference>
<dbReference type="Pfam" id="PF01636">
    <property type="entry name" value="APH"/>
    <property type="match status" value="1"/>
</dbReference>
<comment type="caution">
    <text evidence="4">The sequence shown here is derived from an EMBL/GenBank/DDBJ whole genome shotgun (WGS) entry which is preliminary data.</text>
</comment>
<evidence type="ECO:0000256" key="2">
    <source>
        <dbReference type="ARBA" id="ARBA00022840"/>
    </source>
</evidence>
<reference evidence="4" key="1">
    <citation type="submission" date="2020-08" db="EMBL/GenBank/DDBJ databases">
        <title>Novel species isolated from subtropical streams in China.</title>
        <authorList>
            <person name="Lu H."/>
        </authorList>
    </citation>
    <scope>NUCLEOTIDE SEQUENCE</scope>
    <source>
        <strain evidence="4">KACC 12607</strain>
    </source>
</reference>
<accession>A0A923HEQ0</accession>
<feature type="domain" description="Aminoglycoside phosphotransferase" evidence="3">
    <location>
        <begin position="41"/>
        <end position="266"/>
    </location>
</feature>
<dbReference type="SUPFAM" id="SSF56112">
    <property type="entry name" value="Protein kinase-like (PK-like)"/>
    <property type="match status" value="1"/>
</dbReference>